<organism evidence="2 3">
    <name type="scientific">Sphaerotilus hippei</name>
    <dbReference type="NCBI Taxonomy" id="744406"/>
    <lineage>
        <taxon>Bacteria</taxon>
        <taxon>Pseudomonadati</taxon>
        <taxon>Pseudomonadota</taxon>
        <taxon>Betaproteobacteria</taxon>
        <taxon>Burkholderiales</taxon>
        <taxon>Sphaerotilaceae</taxon>
        <taxon>Sphaerotilus</taxon>
    </lineage>
</organism>
<dbReference type="RefSeq" id="WP_245909599.1">
    <property type="nucleotide sequence ID" value="NZ_QJJS01000018.1"/>
</dbReference>
<proteinExistence type="predicted"/>
<dbReference type="Proteomes" id="UP000247811">
    <property type="component" value="Unassembled WGS sequence"/>
</dbReference>
<gene>
    <name evidence="2" type="ORF">C7444_11825</name>
</gene>
<evidence type="ECO:0000313" key="3">
    <source>
        <dbReference type="Proteomes" id="UP000247811"/>
    </source>
</evidence>
<protein>
    <submittedName>
        <fullName evidence="2">Peptidase YpeB-like protein</fullName>
    </submittedName>
</protein>
<dbReference type="Gene3D" id="3.10.450.40">
    <property type="match status" value="1"/>
</dbReference>
<dbReference type="InterPro" id="IPR025711">
    <property type="entry name" value="PepSY"/>
</dbReference>
<name>A0A318GVZ6_9BURK</name>
<comment type="caution">
    <text evidence="2">The sequence shown here is derived from an EMBL/GenBank/DDBJ whole genome shotgun (WGS) entry which is preliminary data.</text>
</comment>
<accession>A0A318GVZ6</accession>
<keyword evidence="3" id="KW-1185">Reference proteome</keyword>
<evidence type="ECO:0000313" key="2">
    <source>
        <dbReference type="EMBL" id="PXW93656.1"/>
    </source>
</evidence>
<feature type="domain" description="PepSY" evidence="1">
    <location>
        <begin position="51"/>
        <end position="108"/>
    </location>
</feature>
<dbReference type="AlphaFoldDB" id="A0A318GVZ6"/>
<evidence type="ECO:0000259" key="1">
    <source>
        <dbReference type="Pfam" id="PF03413"/>
    </source>
</evidence>
<reference evidence="2 3" key="1">
    <citation type="submission" date="2018-05" db="EMBL/GenBank/DDBJ databases">
        <title>Genomic Encyclopedia of Type Strains, Phase IV (KMG-IV): sequencing the most valuable type-strain genomes for metagenomic binning, comparative biology and taxonomic classification.</title>
        <authorList>
            <person name="Goeker M."/>
        </authorList>
    </citation>
    <scope>NUCLEOTIDE SEQUENCE [LARGE SCALE GENOMIC DNA]</scope>
    <source>
        <strain evidence="2 3">DSM 566</strain>
    </source>
</reference>
<sequence>MLRSLMHRHTIGPLALGVLALLMLAGAPAARAREPGDHDRALQAVAAGRILPLKTLLAQVERDHPGQVLEVELEDDDGLWIYEIKVLQAGGVLTRLKLDARTGEVLRRKAGRTRPHD</sequence>
<dbReference type="EMBL" id="QJJS01000018">
    <property type="protein sequence ID" value="PXW93656.1"/>
    <property type="molecule type" value="Genomic_DNA"/>
</dbReference>
<dbReference type="Pfam" id="PF03413">
    <property type="entry name" value="PepSY"/>
    <property type="match status" value="1"/>
</dbReference>